<evidence type="ECO:0000256" key="1">
    <source>
        <dbReference type="SAM" id="MobiDB-lite"/>
    </source>
</evidence>
<feature type="compositionally biased region" description="Gly residues" evidence="1">
    <location>
        <begin position="1"/>
        <end position="15"/>
    </location>
</feature>
<proteinExistence type="predicted"/>
<evidence type="ECO:0000313" key="2">
    <source>
        <dbReference type="EMBL" id="CAB9526162.1"/>
    </source>
</evidence>
<dbReference type="EMBL" id="CAICTM010001785">
    <property type="protein sequence ID" value="CAB9526162.1"/>
    <property type="molecule type" value="Genomic_DNA"/>
</dbReference>
<dbReference type="Proteomes" id="UP001153069">
    <property type="component" value="Unassembled WGS sequence"/>
</dbReference>
<feature type="region of interest" description="Disordered" evidence="1">
    <location>
        <begin position="226"/>
        <end position="252"/>
    </location>
</feature>
<dbReference type="AlphaFoldDB" id="A0A9N8EQI7"/>
<feature type="region of interest" description="Disordered" evidence="1">
    <location>
        <begin position="1"/>
        <end position="83"/>
    </location>
</feature>
<name>A0A9N8EQI7_9STRA</name>
<sequence length="467" mass="51008">MHRGVGAGGGGGGGESRSIRRSQTSRQDSFGFARHISGRSFRQLRRIRSGGSTSSSKIIKRKTKYQETIPEEEESDWCAKSNPHHIPLQHKRALAVKTLSTINSRRPPTTLANIGEDATCATTGNDKDKHRGGFLSRARSQVIEPIRTNSSKTRMDTVRVGSAGAQDEEGDVLLLQVPNGEAVEVVSLYLDDDRDSTLSQHEAENGGPPLFMSHNGDIVENAHTTVEDDHDNNSAINPNDQSGDSLEIEPPSGDKYSIGFFEDADGVESRFTLDDHSTAADEVLSTGNMTEPHTLARNPTTTSVSDYYRNLMMSHDSQASTVPVENVSPPHKDMPVSVAPDTSYSDEDDDTTVATSVQHLQHHSDTDDDDDDETRYTSYGDASSVGDGTASVFSEITTDTMTTYGTHTTYATTATDVLLLNRSWRSDLSVMTGFHKPLNMSVSDEFKDMVREVSKNPVVLAQWLNPL</sequence>
<reference evidence="2" key="1">
    <citation type="submission" date="2020-06" db="EMBL/GenBank/DDBJ databases">
        <authorList>
            <consortium name="Plant Systems Biology data submission"/>
        </authorList>
    </citation>
    <scope>NUCLEOTIDE SEQUENCE</scope>
    <source>
        <strain evidence="2">D6</strain>
    </source>
</reference>
<feature type="region of interest" description="Disordered" evidence="1">
    <location>
        <begin position="318"/>
        <end position="389"/>
    </location>
</feature>
<protein>
    <submittedName>
        <fullName evidence="2">Uncharacterized protein</fullName>
    </submittedName>
</protein>
<evidence type="ECO:0000313" key="3">
    <source>
        <dbReference type="Proteomes" id="UP001153069"/>
    </source>
</evidence>
<comment type="caution">
    <text evidence="2">The sequence shown here is derived from an EMBL/GenBank/DDBJ whole genome shotgun (WGS) entry which is preliminary data.</text>
</comment>
<keyword evidence="3" id="KW-1185">Reference proteome</keyword>
<gene>
    <name evidence="2" type="ORF">SEMRO_1787_G297540.1</name>
</gene>
<accession>A0A9N8EQI7</accession>
<organism evidence="2 3">
    <name type="scientific">Seminavis robusta</name>
    <dbReference type="NCBI Taxonomy" id="568900"/>
    <lineage>
        <taxon>Eukaryota</taxon>
        <taxon>Sar</taxon>
        <taxon>Stramenopiles</taxon>
        <taxon>Ochrophyta</taxon>
        <taxon>Bacillariophyta</taxon>
        <taxon>Bacillariophyceae</taxon>
        <taxon>Bacillariophycidae</taxon>
        <taxon>Naviculales</taxon>
        <taxon>Naviculaceae</taxon>
        <taxon>Seminavis</taxon>
    </lineage>
</organism>
<feature type="compositionally biased region" description="Polar residues" evidence="1">
    <location>
        <begin position="233"/>
        <end position="244"/>
    </location>
</feature>